<evidence type="ECO:0000313" key="1">
    <source>
        <dbReference type="EMBL" id="ACU04496.1"/>
    </source>
</evidence>
<protein>
    <recommendedName>
        <fullName evidence="3">Helix-turn-helix-domain containing protein AraC type</fullName>
    </recommendedName>
</protein>
<keyword evidence="2" id="KW-1185">Reference proteome</keyword>
<evidence type="ECO:0000313" key="2">
    <source>
        <dbReference type="Proteomes" id="UP000000852"/>
    </source>
</evidence>
<dbReference type="eggNOG" id="COG2207">
    <property type="taxonomic scope" value="Bacteria"/>
</dbReference>
<dbReference type="Proteomes" id="UP000000852">
    <property type="component" value="Chromosome"/>
</dbReference>
<dbReference type="Gene3D" id="1.10.10.60">
    <property type="entry name" value="Homeodomain-like"/>
    <property type="match status" value="1"/>
</dbReference>
<name>C6XYL4_PEDHD</name>
<dbReference type="KEGG" id="phe:Phep_2292"/>
<accession>C6XYL4</accession>
<dbReference type="AlphaFoldDB" id="C6XYL4"/>
<proteinExistence type="predicted"/>
<reference evidence="1 2" key="1">
    <citation type="journal article" date="2009" name="Stand. Genomic Sci.">
        <title>Complete genome sequence of Pedobacter heparinus type strain (HIM 762-3).</title>
        <authorList>
            <person name="Han C."/>
            <person name="Spring S."/>
            <person name="Lapidus A."/>
            <person name="Del Rio T.G."/>
            <person name="Tice H."/>
            <person name="Copeland A."/>
            <person name="Cheng J.F."/>
            <person name="Lucas S."/>
            <person name="Chen F."/>
            <person name="Nolan M."/>
            <person name="Bruce D."/>
            <person name="Goodwin L."/>
            <person name="Pitluck S."/>
            <person name="Ivanova N."/>
            <person name="Mavromatis K."/>
            <person name="Mikhailova N."/>
            <person name="Pati A."/>
            <person name="Chen A."/>
            <person name="Palaniappan K."/>
            <person name="Land M."/>
            <person name="Hauser L."/>
            <person name="Chang Y.J."/>
            <person name="Jeffries C.C."/>
            <person name="Saunders E."/>
            <person name="Chertkov O."/>
            <person name="Brettin T."/>
            <person name="Goker M."/>
            <person name="Rohde M."/>
            <person name="Bristow J."/>
            <person name="Eisen J.A."/>
            <person name="Markowitz V."/>
            <person name="Hugenholtz P."/>
            <person name="Kyrpides N.C."/>
            <person name="Klenk H.P."/>
            <person name="Detter J.C."/>
        </authorList>
    </citation>
    <scope>NUCLEOTIDE SEQUENCE [LARGE SCALE GENOMIC DNA]</scope>
    <source>
        <strain evidence="2">ATCC 13125 / DSM 2366 / CIP 104194 / JCM 7457 / NBRC 12017 / NCIMB 9290 / NRRL B-14731 / HIM 762-3</strain>
    </source>
</reference>
<dbReference type="HOGENOM" id="CLU_2220643_0_0_10"/>
<organism evidence="1 2">
    <name type="scientific">Pedobacter heparinus (strain ATCC 13125 / DSM 2366 / CIP 104194 / JCM 7457 / NBRC 12017 / NCIMB 9290 / NRRL B-14731 / HIM 762-3)</name>
    <dbReference type="NCBI Taxonomy" id="485917"/>
    <lineage>
        <taxon>Bacteria</taxon>
        <taxon>Pseudomonadati</taxon>
        <taxon>Bacteroidota</taxon>
        <taxon>Sphingobacteriia</taxon>
        <taxon>Sphingobacteriales</taxon>
        <taxon>Sphingobacteriaceae</taxon>
        <taxon>Pedobacter</taxon>
    </lineage>
</organism>
<dbReference type="EMBL" id="CP001681">
    <property type="protein sequence ID" value="ACU04496.1"/>
    <property type="molecule type" value="Genomic_DNA"/>
</dbReference>
<sequence length="106" mass="12434">MPSLNVNLSRTLEQAVNYMVEIKSNLDKKNSFTCLLKRRTFQFFSQFEKYLCRSHATNLLLKAKISIANICFECGFKSISYFDSRLKNLPYKPRSTPEKHFVPTEE</sequence>
<gene>
    <name evidence="1" type="ordered locus">Phep_2292</name>
</gene>
<evidence type="ECO:0008006" key="3">
    <source>
        <dbReference type="Google" id="ProtNLM"/>
    </source>
</evidence>